<dbReference type="EMBL" id="BGPR01000708">
    <property type="protein sequence ID" value="GBM32470.1"/>
    <property type="molecule type" value="Genomic_DNA"/>
</dbReference>
<dbReference type="AlphaFoldDB" id="A0A4Y2ETD0"/>
<reference evidence="1 2" key="1">
    <citation type="journal article" date="2019" name="Sci. Rep.">
        <title>Orb-weaving spider Araneus ventricosus genome elucidates the spidroin gene catalogue.</title>
        <authorList>
            <person name="Kono N."/>
            <person name="Nakamura H."/>
            <person name="Ohtoshi R."/>
            <person name="Moran D.A.P."/>
            <person name="Shinohara A."/>
            <person name="Yoshida Y."/>
            <person name="Fujiwara M."/>
            <person name="Mori M."/>
            <person name="Tomita M."/>
            <person name="Arakawa K."/>
        </authorList>
    </citation>
    <scope>NUCLEOTIDE SEQUENCE [LARGE SCALE GENOMIC DNA]</scope>
</reference>
<evidence type="ECO:0000313" key="2">
    <source>
        <dbReference type="Proteomes" id="UP000499080"/>
    </source>
</evidence>
<proteinExistence type="predicted"/>
<gene>
    <name evidence="1" type="ORF">AVEN_136046_1</name>
</gene>
<name>A0A4Y2ETD0_ARAVE</name>
<comment type="caution">
    <text evidence="1">The sequence shown here is derived from an EMBL/GenBank/DDBJ whole genome shotgun (WGS) entry which is preliminary data.</text>
</comment>
<protein>
    <submittedName>
        <fullName evidence="1">Uncharacterized protein</fullName>
    </submittedName>
</protein>
<keyword evidence="2" id="KW-1185">Reference proteome</keyword>
<dbReference type="Proteomes" id="UP000499080">
    <property type="component" value="Unassembled WGS sequence"/>
</dbReference>
<evidence type="ECO:0000313" key="1">
    <source>
        <dbReference type="EMBL" id="GBM32470.1"/>
    </source>
</evidence>
<accession>A0A4Y2ETD0</accession>
<sequence length="135" mass="14776">MRGQYAHPANKRMMKIGCNVDYVRSGGMRNVPVTKAVEHLYATTAKFSGAYSCPHVLRTLTRHGGHCPLPLYSLRASALLNFTDSQKMHDFAAHLSGAFVVKTTKLLEGARSTVTTLLMSGYSKGQKMTSSEHTS</sequence>
<organism evidence="1 2">
    <name type="scientific">Araneus ventricosus</name>
    <name type="common">Orbweaver spider</name>
    <name type="synonym">Epeira ventricosa</name>
    <dbReference type="NCBI Taxonomy" id="182803"/>
    <lineage>
        <taxon>Eukaryota</taxon>
        <taxon>Metazoa</taxon>
        <taxon>Ecdysozoa</taxon>
        <taxon>Arthropoda</taxon>
        <taxon>Chelicerata</taxon>
        <taxon>Arachnida</taxon>
        <taxon>Araneae</taxon>
        <taxon>Araneomorphae</taxon>
        <taxon>Entelegynae</taxon>
        <taxon>Araneoidea</taxon>
        <taxon>Araneidae</taxon>
        <taxon>Araneus</taxon>
    </lineage>
</organism>